<feature type="repeat" description="WD" evidence="3">
    <location>
        <begin position="28"/>
        <end position="69"/>
    </location>
</feature>
<feature type="repeat" description="WD" evidence="3">
    <location>
        <begin position="317"/>
        <end position="358"/>
    </location>
</feature>
<accession>A0A916JK48</accession>
<dbReference type="Pfam" id="PF00656">
    <property type="entry name" value="Peptidase_C14"/>
    <property type="match status" value="1"/>
</dbReference>
<dbReference type="SMART" id="SM00320">
    <property type="entry name" value="WD40"/>
    <property type="match status" value="6"/>
</dbReference>
<evidence type="ECO:0000259" key="4">
    <source>
        <dbReference type="Pfam" id="PF00656"/>
    </source>
</evidence>
<dbReference type="PANTHER" id="PTHR19848">
    <property type="entry name" value="WD40 REPEAT PROTEIN"/>
    <property type="match status" value="1"/>
</dbReference>
<dbReference type="SUPFAM" id="SSF50978">
    <property type="entry name" value="WD40 repeat-like"/>
    <property type="match status" value="1"/>
</dbReference>
<dbReference type="RefSeq" id="WP_258540877.1">
    <property type="nucleotide sequence ID" value="NZ_OU015584.1"/>
</dbReference>
<dbReference type="InterPro" id="IPR020472">
    <property type="entry name" value="WD40_PAC1"/>
</dbReference>
<protein>
    <recommendedName>
        <fullName evidence="4">Peptidase C14 caspase domain-containing protein</fullName>
    </recommendedName>
</protein>
<dbReference type="AlphaFoldDB" id="A0A916JK48"/>
<evidence type="ECO:0000256" key="2">
    <source>
        <dbReference type="ARBA" id="ARBA00022737"/>
    </source>
</evidence>
<proteinExistence type="predicted"/>
<dbReference type="PROSITE" id="PS50082">
    <property type="entry name" value="WD_REPEATS_2"/>
    <property type="match status" value="4"/>
</dbReference>
<feature type="domain" description="Peptidase C14 caspase" evidence="4">
    <location>
        <begin position="712"/>
        <end position="968"/>
    </location>
</feature>
<feature type="repeat" description="WD" evidence="3">
    <location>
        <begin position="275"/>
        <end position="316"/>
    </location>
</feature>
<evidence type="ECO:0000256" key="3">
    <source>
        <dbReference type="PROSITE-ProRule" id="PRU00221"/>
    </source>
</evidence>
<dbReference type="Gene3D" id="3.40.50.1460">
    <property type="match status" value="1"/>
</dbReference>
<feature type="repeat" description="WD" evidence="3">
    <location>
        <begin position="70"/>
        <end position="111"/>
    </location>
</feature>
<dbReference type="PRINTS" id="PR00320">
    <property type="entry name" value="GPROTEINBRPT"/>
</dbReference>
<sequence length="973" mass="109348">MNKFLGLITLLCFSSFLWSQKNGDFVVQSGHSSEVTQLAFSHDGDIFASAGMDHNIILWELESGKQLRMLAGHRATINAIAFMPGDSILASCSNDSTIRFWDTYTGKEIASTKTTFLPTAMSYNKLNRKWYITAKICYEYDLKSNKLTVLKSPKRRPFNYVYALNSGTVLFGNTKSIRHYQLRDTTIVKGNGSILYCDQDADDMSQFVTASKNGNINLYHEGDKKAKFKKTLKTGLGKFNEIRDLSTRDDLILYMTKNNAACLINKQTGLEEKVFLSNYYKANAVKIHPSKDLIITGANDGKIYLWDIKTGVLIREFKSNSSSINFAKFSPDGNKVILGYDAGLIRVWDLQYGGTIRTYKFQLTNRQMKKGWRYRVLSLTDHNDSLYTFKVALTKPYPGTVYFKETRYYDFTWNINSNQKTFTQRFVNNYDLGVADYSTIVDKQNLVFQNDSIFIVGNGTFVDEYLNDDAKNTGFQTPHSNPLTSVDYHLDKDIYITASWDGKVLLYNSNRKMIASLVALGVDDFVIVNTDNYYYATKGALQYVGFADGHEIQSFQQFDLEYNRPEIVYQSIPYGNSEIISMLEKLHEKRMERAKSLGLNSDPNADPPQVKITSLSGPVTKSSEAKVKVVATDKIGIRNCQVKIDGVPTFTTTKYHFGKTSIDTTLTVKLQGGINKIEITAINTNNVASLSKTIYIRYDKKPAKPDLYFVGIGVSEYLDSAKNLKYATKDIVDVENTLKKSKTFNKIHSMTLFNHQVGKDSLGIIDDFLASAKVSDAVIVYYAGHGMLNKELEYFLATYDNNFFKPEEKGIPYQQLEDKLIACESRKKLLFLDACHSGEVDTNSAIIKDGDVEIGKEIIFRSAGGVAIDQGESLDAVKAVFADLKESNGITVISSAGGADYAVESDQWENGAFTYCLTKGLKSGQTDLDANGVTTVSDLLLYLQINVPIMTHGYQVPTYRTENIDNDFVLWKK</sequence>
<gene>
    <name evidence="5" type="ORF">CRYO30217_00648</name>
</gene>
<evidence type="ECO:0000256" key="1">
    <source>
        <dbReference type="ARBA" id="ARBA00022574"/>
    </source>
</evidence>
<dbReference type="GO" id="GO:0006508">
    <property type="term" value="P:proteolysis"/>
    <property type="evidence" value="ECO:0007669"/>
    <property type="project" value="InterPro"/>
</dbReference>
<dbReference type="InterPro" id="IPR019775">
    <property type="entry name" value="WD40_repeat_CS"/>
</dbReference>
<dbReference type="InterPro" id="IPR036322">
    <property type="entry name" value="WD40_repeat_dom_sf"/>
</dbReference>
<dbReference type="KEGG" id="ptan:CRYO30217_00648"/>
<name>A0A916JK48_9FLAO</name>
<reference evidence="5" key="1">
    <citation type="submission" date="2021-04" db="EMBL/GenBank/DDBJ databases">
        <authorList>
            <person name="Rodrigo-Torres L."/>
            <person name="Arahal R. D."/>
            <person name="Lucena T."/>
        </authorList>
    </citation>
    <scope>NUCLEOTIDE SEQUENCE</scope>
    <source>
        <strain evidence="5">AS29M-1</strain>
    </source>
</reference>
<keyword evidence="2" id="KW-0677">Repeat</keyword>
<evidence type="ECO:0000313" key="5">
    <source>
        <dbReference type="EMBL" id="CAG5078350.1"/>
    </source>
</evidence>
<dbReference type="PANTHER" id="PTHR19848:SF8">
    <property type="entry name" value="F-BOX AND WD REPEAT DOMAIN CONTAINING 7"/>
    <property type="match status" value="1"/>
</dbReference>
<dbReference type="InterPro" id="IPR015943">
    <property type="entry name" value="WD40/YVTN_repeat-like_dom_sf"/>
</dbReference>
<dbReference type="GO" id="GO:0004197">
    <property type="term" value="F:cysteine-type endopeptidase activity"/>
    <property type="evidence" value="ECO:0007669"/>
    <property type="project" value="InterPro"/>
</dbReference>
<dbReference type="Proteomes" id="UP000683507">
    <property type="component" value="Chromosome"/>
</dbReference>
<dbReference type="InterPro" id="IPR029030">
    <property type="entry name" value="Caspase-like_dom_sf"/>
</dbReference>
<dbReference type="SUPFAM" id="SSF52129">
    <property type="entry name" value="Caspase-like"/>
    <property type="match status" value="1"/>
</dbReference>
<evidence type="ECO:0000313" key="6">
    <source>
        <dbReference type="Proteomes" id="UP000683507"/>
    </source>
</evidence>
<dbReference type="InterPro" id="IPR011600">
    <property type="entry name" value="Pept_C14_caspase"/>
</dbReference>
<organism evidence="5 6">
    <name type="scientific">Parvicella tangerina</name>
    <dbReference type="NCBI Taxonomy" id="2829795"/>
    <lineage>
        <taxon>Bacteria</taxon>
        <taxon>Pseudomonadati</taxon>
        <taxon>Bacteroidota</taxon>
        <taxon>Flavobacteriia</taxon>
        <taxon>Flavobacteriales</taxon>
        <taxon>Parvicellaceae</taxon>
        <taxon>Parvicella</taxon>
    </lineage>
</organism>
<dbReference type="EMBL" id="OU015584">
    <property type="protein sequence ID" value="CAG5078350.1"/>
    <property type="molecule type" value="Genomic_DNA"/>
</dbReference>
<dbReference type="InterPro" id="IPR001680">
    <property type="entry name" value="WD40_rpt"/>
</dbReference>
<dbReference type="PROSITE" id="PS00678">
    <property type="entry name" value="WD_REPEATS_1"/>
    <property type="match status" value="1"/>
</dbReference>
<dbReference type="PROSITE" id="PS50294">
    <property type="entry name" value="WD_REPEATS_REGION"/>
    <property type="match status" value="3"/>
</dbReference>
<keyword evidence="1 3" id="KW-0853">WD repeat</keyword>
<keyword evidence="6" id="KW-1185">Reference proteome</keyword>
<dbReference type="Gene3D" id="2.130.10.10">
    <property type="entry name" value="YVTN repeat-like/Quinoprotein amine dehydrogenase"/>
    <property type="match status" value="2"/>
</dbReference>
<dbReference type="Pfam" id="PF00400">
    <property type="entry name" value="WD40"/>
    <property type="match status" value="5"/>
</dbReference>